<dbReference type="PRINTS" id="PR00781">
    <property type="entry name" value="LIPOSIGPTASE"/>
</dbReference>
<keyword evidence="2 9" id="KW-1003">Cell membrane</keyword>
<evidence type="ECO:0000256" key="6">
    <source>
        <dbReference type="ARBA" id="ARBA00022801"/>
    </source>
</evidence>
<sequence length="167" mass="18684">MKVSPLSRLPVAILFVFVAVALDQMIKAAVEYFLPFHRAVEVLPFLALYRTYNLGIAFSMFSDANGYLIVGARIIIVAFVSWFWWRSDARRSLLQLGLALIVSGALGNIIDRFVYGHVIDYVLFHVGNWSFAVFNLADSFITIGAVLVFLDEFLLGLSGKKNAKEES</sequence>
<dbReference type="GO" id="GO:0006508">
    <property type="term" value="P:proteolysis"/>
    <property type="evidence" value="ECO:0007669"/>
    <property type="project" value="UniProtKB-KW"/>
</dbReference>
<evidence type="ECO:0000256" key="3">
    <source>
        <dbReference type="ARBA" id="ARBA00022670"/>
    </source>
</evidence>
<dbReference type="OrthoDB" id="9810259at2"/>
<evidence type="ECO:0000256" key="11">
    <source>
        <dbReference type="RuleBase" id="RU004181"/>
    </source>
</evidence>
<keyword evidence="13" id="KW-1185">Reference proteome</keyword>
<dbReference type="HAMAP" id="MF_00161">
    <property type="entry name" value="LspA"/>
    <property type="match status" value="1"/>
</dbReference>
<name>A0A506U866_9HYPH</name>
<dbReference type="GO" id="GO:0004190">
    <property type="term" value="F:aspartic-type endopeptidase activity"/>
    <property type="evidence" value="ECO:0007669"/>
    <property type="project" value="UniProtKB-UniRule"/>
</dbReference>
<evidence type="ECO:0000256" key="9">
    <source>
        <dbReference type="HAMAP-Rule" id="MF_00161"/>
    </source>
</evidence>
<evidence type="ECO:0000256" key="7">
    <source>
        <dbReference type="ARBA" id="ARBA00022989"/>
    </source>
</evidence>
<dbReference type="UniPathway" id="UPA00665"/>
<dbReference type="NCBIfam" id="TIGR00077">
    <property type="entry name" value="lspA"/>
    <property type="match status" value="1"/>
</dbReference>
<evidence type="ECO:0000313" key="13">
    <source>
        <dbReference type="Proteomes" id="UP000318801"/>
    </source>
</evidence>
<comment type="caution">
    <text evidence="12">The sequence shown here is derived from an EMBL/GenBank/DDBJ whole genome shotgun (WGS) entry which is preliminary data.</text>
</comment>
<evidence type="ECO:0000256" key="10">
    <source>
        <dbReference type="RuleBase" id="RU000594"/>
    </source>
</evidence>
<dbReference type="RefSeq" id="WP_141150564.1">
    <property type="nucleotide sequence ID" value="NZ_VHLG01000014.1"/>
</dbReference>
<keyword evidence="7 9" id="KW-1133">Transmembrane helix</keyword>
<keyword evidence="5 9" id="KW-0064">Aspartyl protease</keyword>
<gene>
    <name evidence="9" type="primary">lspA</name>
    <name evidence="12" type="ORF">FJU08_18675</name>
</gene>
<dbReference type="Proteomes" id="UP000318801">
    <property type="component" value="Unassembled WGS sequence"/>
</dbReference>
<protein>
    <recommendedName>
        <fullName evidence="9">Lipoprotein signal peptidase</fullName>
        <ecNumber evidence="9">3.4.23.36</ecNumber>
    </recommendedName>
    <alternativeName>
        <fullName evidence="9">Prolipoprotein signal peptidase</fullName>
    </alternativeName>
    <alternativeName>
        <fullName evidence="9">Signal peptidase II</fullName>
        <shortName evidence="9">SPase II</shortName>
    </alternativeName>
</protein>
<dbReference type="AlphaFoldDB" id="A0A506U866"/>
<dbReference type="InterPro" id="IPR001872">
    <property type="entry name" value="Peptidase_A8"/>
</dbReference>
<reference evidence="12 13" key="1">
    <citation type="submission" date="2019-06" db="EMBL/GenBank/DDBJ databases">
        <authorList>
            <person name="Li M."/>
        </authorList>
    </citation>
    <scope>NUCLEOTIDE SEQUENCE [LARGE SCALE GENOMIC DNA]</scope>
    <source>
        <strain evidence="12 13">BGMRC2036</strain>
    </source>
</reference>
<comment type="caution">
    <text evidence="9">Lacks conserved residue(s) required for the propagation of feature annotation.</text>
</comment>
<feature type="active site" evidence="9">
    <location>
        <position position="138"/>
    </location>
</feature>
<dbReference type="PANTHER" id="PTHR33695">
    <property type="entry name" value="LIPOPROTEIN SIGNAL PEPTIDASE"/>
    <property type="match status" value="1"/>
</dbReference>
<evidence type="ECO:0000256" key="8">
    <source>
        <dbReference type="ARBA" id="ARBA00023136"/>
    </source>
</evidence>
<dbReference type="EC" id="3.4.23.36" evidence="9"/>
<comment type="catalytic activity">
    <reaction evidence="9 10">
        <text>Release of signal peptides from bacterial membrane prolipoproteins. Hydrolyzes -Xaa-Yaa-Zaa-|-(S,diacylglyceryl)Cys-, in which Xaa is hydrophobic (preferably Leu), and Yaa (Ala or Ser) and Zaa (Gly or Ala) have small, neutral side chains.</text>
        <dbReference type="EC" id="3.4.23.36"/>
    </reaction>
</comment>
<evidence type="ECO:0000256" key="5">
    <source>
        <dbReference type="ARBA" id="ARBA00022750"/>
    </source>
</evidence>
<evidence type="ECO:0000313" key="12">
    <source>
        <dbReference type="EMBL" id="TPW28067.1"/>
    </source>
</evidence>
<feature type="transmembrane region" description="Helical" evidence="9">
    <location>
        <begin position="92"/>
        <end position="110"/>
    </location>
</feature>
<dbReference type="Pfam" id="PF01252">
    <property type="entry name" value="Peptidase_A8"/>
    <property type="match status" value="1"/>
</dbReference>
<dbReference type="PANTHER" id="PTHR33695:SF1">
    <property type="entry name" value="LIPOPROTEIN SIGNAL PEPTIDASE"/>
    <property type="match status" value="1"/>
</dbReference>
<evidence type="ECO:0000256" key="1">
    <source>
        <dbReference type="ARBA" id="ARBA00006139"/>
    </source>
</evidence>
<evidence type="ECO:0000256" key="2">
    <source>
        <dbReference type="ARBA" id="ARBA00022475"/>
    </source>
</evidence>
<dbReference type="PROSITE" id="PS00855">
    <property type="entry name" value="SPASE_II"/>
    <property type="match status" value="1"/>
</dbReference>
<feature type="transmembrane region" description="Helical" evidence="9">
    <location>
        <begin position="130"/>
        <end position="150"/>
    </location>
</feature>
<comment type="similarity">
    <text evidence="1 9 11">Belongs to the peptidase A8 family.</text>
</comment>
<feature type="active site" evidence="9">
    <location>
        <position position="120"/>
    </location>
</feature>
<evidence type="ECO:0000256" key="4">
    <source>
        <dbReference type="ARBA" id="ARBA00022692"/>
    </source>
</evidence>
<keyword evidence="4 9" id="KW-0812">Transmembrane</keyword>
<comment type="subcellular location">
    <subcellularLocation>
        <location evidence="9">Cell membrane</location>
        <topology evidence="9">Multi-pass membrane protein</topology>
    </subcellularLocation>
</comment>
<comment type="pathway">
    <text evidence="9">Protein modification; lipoprotein biosynthesis (signal peptide cleavage).</text>
</comment>
<accession>A0A506U866</accession>
<keyword evidence="3 9" id="KW-0645">Protease</keyword>
<dbReference type="EMBL" id="VHLG01000014">
    <property type="protein sequence ID" value="TPW28067.1"/>
    <property type="molecule type" value="Genomic_DNA"/>
</dbReference>
<keyword evidence="8 9" id="KW-0472">Membrane</keyword>
<comment type="function">
    <text evidence="9 10">This protein specifically catalyzes the removal of signal peptides from prolipoproteins.</text>
</comment>
<proteinExistence type="inferred from homology"/>
<feature type="transmembrane region" description="Helical" evidence="9">
    <location>
        <begin position="67"/>
        <end position="85"/>
    </location>
</feature>
<keyword evidence="6 9" id="KW-0378">Hydrolase</keyword>
<dbReference type="GO" id="GO:0005886">
    <property type="term" value="C:plasma membrane"/>
    <property type="evidence" value="ECO:0007669"/>
    <property type="project" value="UniProtKB-SubCell"/>
</dbReference>
<organism evidence="12 13">
    <name type="scientific">Martelella alba</name>
    <dbReference type="NCBI Taxonomy" id="2590451"/>
    <lineage>
        <taxon>Bacteria</taxon>
        <taxon>Pseudomonadati</taxon>
        <taxon>Pseudomonadota</taxon>
        <taxon>Alphaproteobacteria</taxon>
        <taxon>Hyphomicrobiales</taxon>
        <taxon>Aurantimonadaceae</taxon>
        <taxon>Martelella</taxon>
    </lineage>
</organism>